<organism evidence="1">
    <name type="scientific">Arundo donax</name>
    <name type="common">Giant reed</name>
    <name type="synonym">Donax arundinaceus</name>
    <dbReference type="NCBI Taxonomy" id="35708"/>
    <lineage>
        <taxon>Eukaryota</taxon>
        <taxon>Viridiplantae</taxon>
        <taxon>Streptophyta</taxon>
        <taxon>Embryophyta</taxon>
        <taxon>Tracheophyta</taxon>
        <taxon>Spermatophyta</taxon>
        <taxon>Magnoliopsida</taxon>
        <taxon>Liliopsida</taxon>
        <taxon>Poales</taxon>
        <taxon>Poaceae</taxon>
        <taxon>PACMAD clade</taxon>
        <taxon>Arundinoideae</taxon>
        <taxon>Arundineae</taxon>
        <taxon>Arundo</taxon>
    </lineage>
</organism>
<name>A0A0A8ZTZ1_ARUDO</name>
<reference evidence="1" key="1">
    <citation type="submission" date="2014-09" db="EMBL/GenBank/DDBJ databases">
        <authorList>
            <person name="Magalhaes I.L.F."/>
            <person name="Oliveira U."/>
            <person name="Santos F.R."/>
            <person name="Vidigal T.H.D.A."/>
            <person name="Brescovit A.D."/>
            <person name="Santos A.J."/>
        </authorList>
    </citation>
    <scope>NUCLEOTIDE SEQUENCE</scope>
    <source>
        <tissue evidence="1">Shoot tissue taken approximately 20 cm above the soil surface</tissue>
    </source>
</reference>
<accession>A0A0A8ZTZ1</accession>
<dbReference type="EMBL" id="GBRH01259588">
    <property type="protein sequence ID" value="JAD38307.1"/>
    <property type="molecule type" value="Transcribed_RNA"/>
</dbReference>
<protein>
    <submittedName>
        <fullName evidence="1">Uncharacterized protein</fullName>
    </submittedName>
</protein>
<evidence type="ECO:0000313" key="1">
    <source>
        <dbReference type="EMBL" id="JAD38307.1"/>
    </source>
</evidence>
<proteinExistence type="predicted"/>
<sequence>MRGPTWLHLIKKNMQKSLFFFWS</sequence>
<dbReference type="AlphaFoldDB" id="A0A0A8ZTZ1"/>
<reference evidence="1" key="2">
    <citation type="journal article" date="2015" name="Data Brief">
        <title>Shoot transcriptome of the giant reed, Arundo donax.</title>
        <authorList>
            <person name="Barrero R.A."/>
            <person name="Guerrero F.D."/>
            <person name="Moolhuijzen P."/>
            <person name="Goolsby J.A."/>
            <person name="Tidwell J."/>
            <person name="Bellgard S.E."/>
            <person name="Bellgard M.I."/>
        </authorList>
    </citation>
    <scope>NUCLEOTIDE SEQUENCE</scope>
    <source>
        <tissue evidence="1">Shoot tissue taken approximately 20 cm above the soil surface</tissue>
    </source>
</reference>